<feature type="compositionally biased region" description="Low complexity" evidence="1">
    <location>
        <begin position="30"/>
        <end position="47"/>
    </location>
</feature>
<sequence>MPVAVAVRIPAVGAVAHRPSHRARRCGLASAIAPRPPSSSSVAPRPRLGLASPSAQPMVATRASNPDTALLTGADYVPSPMDTSMLTSQLVVLGFTGVMVAYWWYVLVPGARVNLAVNKRSGRLRDYLEELKGDDSRKMERFFYQKWLAKVDPETRFLLRDDGDEDGGDGDVVKAKTRLSDTEGVTRDVGDESLEDVIRKARRTPKFWSGDNPVLVGTALTVGAGVLVGALTGR</sequence>
<proteinExistence type="predicted"/>
<feature type="transmembrane region" description="Helical" evidence="2">
    <location>
        <begin position="214"/>
        <end position="233"/>
    </location>
</feature>
<dbReference type="KEGG" id="mis:MICPUN_64232"/>
<evidence type="ECO:0000256" key="2">
    <source>
        <dbReference type="SAM" id="Phobius"/>
    </source>
</evidence>
<protein>
    <submittedName>
        <fullName evidence="3">Uncharacterized protein</fullName>
    </submittedName>
</protein>
<evidence type="ECO:0000256" key="1">
    <source>
        <dbReference type="SAM" id="MobiDB-lite"/>
    </source>
</evidence>
<keyword evidence="2" id="KW-0472">Membrane</keyword>
<name>C1EHH7_MICCC</name>
<feature type="region of interest" description="Disordered" evidence="1">
    <location>
        <begin position="30"/>
        <end position="57"/>
    </location>
</feature>
<organism evidence="3 4">
    <name type="scientific">Micromonas commoda (strain RCC299 / NOUM17 / CCMP2709)</name>
    <name type="common">Picoplanktonic green alga</name>
    <dbReference type="NCBI Taxonomy" id="296587"/>
    <lineage>
        <taxon>Eukaryota</taxon>
        <taxon>Viridiplantae</taxon>
        <taxon>Chlorophyta</taxon>
        <taxon>Mamiellophyceae</taxon>
        <taxon>Mamiellales</taxon>
        <taxon>Mamiellaceae</taxon>
        <taxon>Micromonas</taxon>
    </lineage>
</organism>
<dbReference type="EMBL" id="CP001332">
    <property type="protein sequence ID" value="ACO67509.1"/>
    <property type="molecule type" value="Genomic_DNA"/>
</dbReference>
<dbReference type="OrthoDB" id="43106at2759"/>
<keyword evidence="2" id="KW-1133">Transmembrane helix</keyword>
<reference evidence="3 4" key="1">
    <citation type="journal article" date="2009" name="Science">
        <title>Green evolution and dynamic adaptations revealed by genomes of the marine picoeukaryotes Micromonas.</title>
        <authorList>
            <person name="Worden A.Z."/>
            <person name="Lee J.H."/>
            <person name="Mock T."/>
            <person name="Rouze P."/>
            <person name="Simmons M.P."/>
            <person name="Aerts A.L."/>
            <person name="Allen A.E."/>
            <person name="Cuvelier M.L."/>
            <person name="Derelle E."/>
            <person name="Everett M.V."/>
            <person name="Foulon E."/>
            <person name="Grimwood J."/>
            <person name="Gundlach H."/>
            <person name="Henrissat B."/>
            <person name="Napoli C."/>
            <person name="McDonald S.M."/>
            <person name="Parker M.S."/>
            <person name="Rombauts S."/>
            <person name="Salamov A."/>
            <person name="Von Dassow P."/>
            <person name="Badger J.H."/>
            <person name="Coutinho P.M."/>
            <person name="Demir E."/>
            <person name="Dubchak I."/>
            <person name="Gentemann C."/>
            <person name="Eikrem W."/>
            <person name="Gready J.E."/>
            <person name="John U."/>
            <person name="Lanier W."/>
            <person name="Lindquist E.A."/>
            <person name="Lucas S."/>
            <person name="Mayer K.F."/>
            <person name="Moreau H."/>
            <person name="Not F."/>
            <person name="Otillar R."/>
            <person name="Panaud O."/>
            <person name="Pangilinan J."/>
            <person name="Paulsen I."/>
            <person name="Piegu B."/>
            <person name="Poliakov A."/>
            <person name="Robbens S."/>
            <person name="Schmutz J."/>
            <person name="Toulza E."/>
            <person name="Wyss T."/>
            <person name="Zelensky A."/>
            <person name="Zhou K."/>
            <person name="Armbrust E.V."/>
            <person name="Bhattacharya D."/>
            <person name="Goodenough U.W."/>
            <person name="Van de Peer Y."/>
            <person name="Grigoriev I.V."/>
        </authorList>
    </citation>
    <scope>NUCLEOTIDE SEQUENCE [LARGE SCALE GENOMIC DNA]</scope>
    <source>
        <strain evidence="4">RCC299 / NOUM17</strain>
    </source>
</reference>
<accession>C1EHH7</accession>
<dbReference type="RefSeq" id="XP_002506251.1">
    <property type="nucleotide sequence ID" value="XM_002506205.1"/>
</dbReference>
<evidence type="ECO:0000313" key="4">
    <source>
        <dbReference type="Proteomes" id="UP000002009"/>
    </source>
</evidence>
<evidence type="ECO:0000313" key="3">
    <source>
        <dbReference type="EMBL" id="ACO67509.1"/>
    </source>
</evidence>
<keyword evidence="2" id="KW-0812">Transmembrane</keyword>
<dbReference type="AlphaFoldDB" id="C1EHH7"/>
<dbReference type="eggNOG" id="ENOG502SDF8">
    <property type="taxonomic scope" value="Eukaryota"/>
</dbReference>
<dbReference type="GeneID" id="8248970"/>
<dbReference type="Proteomes" id="UP000002009">
    <property type="component" value="Chromosome 14"/>
</dbReference>
<dbReference type="InParanoid" id="C1EHH7"/>
<dbReference type="OMA" id="WYVLVPG"/>
<gene>
    <name evidence="3" type="ORF">MICPUN_64232</name>
</gene>
<keyword evidence="4" id="KW-1185">Reference proteome</keyword>
<feature type="transmembrane region" description="Helical" evidence="2">
    <location>
        <begin position="86"/>
        <end position="105"/>
    </location>
</feature>